<keyword evidence="3 5" id="KW-1133">Transmembrane helix</keyword>
<dbReference type="InterPro" id="IPR028082">
    <property type="entry name" value="Peripla_BP_I"/>
</dbReference>
<evidence type="ECO:0000256" key="4">
    <source>
        <dbReference type="ARBA" id="ARBA00023136"/>
    </source>
</evidence>
<evidence type="ECO:0000256" key="2">
    <source>
        <dbReference type="ARBA" id="ARBA00022692"/>
    </source>
</evidence>
<comment type="caution">
    <text evidence="7">The sequence shown here is derived from an EMBL/GenBank/DDBJ whole genome shotgun (WGS) entry which is preliminary data.</text>
</comment>
<dbReference type="Proteomes" id="UP000215335">
    <property type="component" value="Unassembled WGS sequence"/>
</dbReference>
<dbReference type="Pfam" id="PF01094">
    <property type="entry name" value="ANF_receptor"/>
    <property type="match status" value="1"/>
</dbReference>
<sequence>MERREKRKMPRAKQQRVRVVCNSVPVLAWGFLVLFTIFKVLVDSLVVAAQDLPTMRVYNVGVLMASHLDSPFDLERCGPAVDLALAEVNEFLAVHSVQLRKVQGSYPHCSGATAPGLAADMHFRDNAIAYVGPACAFALEPVARLAAYWNTPIITGMGDQA</sequence>
<evidence type="ECO:0000259" key="6">
    <source>
        <dbReference type="Pfam" id="PF01094"/>
    </source>
</evidence>
<dbReference type="AlphaFoldDB" id="A0A232EQ27"/>
<dbReference type="PANTHER" id="PTHR44755:SF8">
    <property type="entry name" value="RECEPTOR LIGAND BINDING REGION DOMAIN-CONTAINING PROTEIN"/>
    <property type="match status" value="1"/>
</dbReference>
<dbReference type="GO" id="GO:0038023">
    <property type="term" value="F:signaling receptor activity"/>
    <property type="evidence" value="ECO:0007669"/>
    <property type="project" value="TreeGrafter"/>
</dbReference>
<dbReference type="SUPFAM" id="SSF53822">
    <property type="entry name" value="Periplasmic binding protein-like I"/>
    <property type="match status" value="1"/>
</dbReference>
<name>A0A232EQ27_9HYME</name>
<dbReference type="Gene3D" id="3.40.50.2300">
    <property type="match status" value="1"/>
</dbReference>
<reference evidence="7 8" key="1">
    <citation type="journal article" date="2017" name="Curr. Biol.">
        <title>The Evolution of Venom by Co-option of Single-Copy Genes.</title>
        <authorList>
            <person name="Martinson E.O."/>
            <person name="Mrinalini"/>
            <person name="Kelkar Y.D."/>
            <person name="Chang C.H."/>
            <person name="Werren J.H."/>
        </authorList>
    </citation>
    <scope>NUCLEOTIDE SEQUENCE [LARGE SCALE GENOMIC DNA]</scope>
    <source>
        <strain evidence="7 8">Alberta</strain>
        <tissue evidence="7">Whole body</tissue>
    </source>
</reference>
<dbReference type="PANTHER" id="PTHR44755">
    <property type="entry name" value="NATRIURETIC PEPTIDE RECEPTOR 3-RELATED"/>
    <property type="match status" value="1"/>
</dbReference>
<dbReference type="InterPro" id="IPR052612">
    <property type="entry name" value="ANP_Clearance_Receptor"/>
</dbReference>
<keyword evidence="8" id="KW-1185">Reference proteome</keyword>
<gene>
    <name evidence="7" type="ORF">TSAR_006975</name>
</gene>
<dbReference type="GO" id="GO:0017046">
    <property type="term" value="F:peptide hormone binding"/>
    <property type="evidence" value="ECO:0007669"/>
    <property type="project" value="TreeGrafter"/>
</dbReference>
<dbReference type="OrthoDB" id="1890790at2759"/>
<protein>
    <recommendedName>
        <fullName evidence="6">Receptor ligand binding region domain-containing protein</fullName>
    </recommendedName>
</protein>
<feature type="transmembrane region" description="Helical" evidence="5">
    <location>
        <begin position="20"/>
        <end position="42"/>
    </location>
</feature>
<dbReference type="GO" id="GO:0007165">
    <property type="term" value="P:signal transduction"/>
    <property type="evidence" value="ECO:0007669"/>
    <property type="project" value="TreeGrafter"/>
</dbReference>
<feature type="domain" description="Receptor ligand binding region" evidence="6">
    <location>
        <begin position="76"/>
        <end position="155"/>
    </location>
</feature>
<dbReference type="InterPro" id="IPR001828">
    <property type="entry name" value="ANF_lig-bd_rcpt"/>
</dbReference>
<proteinExistence type="predicted"/>
<evidence type="ECO:0000256" key="5">
    <source>
        <dbReference type="SAM" id="Phobius"/>
    </source>
</evidence>
<dbReference type="STRING" id="543379.A0A232EQ27"/>
<evidence type="ECO:0000313" key="8">
    <source>
        <dbReference type="Proteomes" id="UP000215335"/>
    </source>
</evidence>
<keyword evidence="2 5" id="KW-0812">Transmembrane</keyword>
<accession>A0A232EQ27</accession>
<dbReference type="EMBL" id="NNAY01002859">
    <property type="protein sequence ID" value="OXU20432.1"/>
    <property type="molecule type" value="Genomic_DNA"/>
</dbReference>
<dbReference type="GO" id="GO:0016020">
    <property type="term" value="C:membrane"/>
    <property type="evidence" value="ECO:0007669"/>
    <property type="project" value="UniProtKB-SubCell"/>
</dbReference>
<feature type="non-terminal residue" evidence="7">
    <location>
        <position position="161"/>
    </location>
</feature>
<comment type="subcellular location">
    <subcellularLocation>
        <location evidence="1">Membrane</location>
    </subcellularLocation>
</comment>
<keyword evidence="4 5" id="KW-0472">Membrane</keyword>
<evidence type="ECO:0000256" key="3">
    <source>
        <dbReference type="ARBA" id="ARBA00022989"/>
    </source>
</evidence>
<evidence type="ECO:0000313" key="7">
    <source>
        <dbReference type="EMBL" id="OXU20432.1"/>
    </source>
</evidence>
<organism evidence="7 8">
    <name type="scientific">Trichomalopsis sarcophagae</name>
    <dbReference type="NCBI Taxonomy" id="543379"/>
    <lineage>
        <taxon>Eukaryota</taxon>
        <taxon>Metazoa</taxon>
        <taxon>Ecdysozoa</taxon>
        <taxon>Arthropoda</taxon>
        <taxon>Hexapoda</taxon>
        <taxon>Insecta</taxon>
        <taxon>Pterygota</taxon>
        <taxon>Neoptera</taxon>
        <taxon>Endopterygota</taxon>
        <taxon>Hymenoptera</taxon>
        <taxon>Apocrita</taxon>
        <taxon>Proctotrupomorpha</taxon>
        <taxon>Chalcidoidea</taxon>
        <taxon>Pteromalidae</taxon>
        <taxon>Pteromalinae</taxon>
        <taxon>Trichomalopsis</taxon>
    </lineage>
</organism>
<evidence type="ECO:0000256" key="1">
    <source>
        <dbReference type="ARBA" id="ARBA00004370"/>
    </source>
</evidence>